<dbReference type="Proteomes" id="UP001446871">
    <property type="component" value="Unassembled WGS sequence"/>
</dbReference>
<keyword evidence="2" id="KW-0812">Transmembrane</keyword>
<name>A0ABR1VLZ5_9PEZI</name>
<feature type="compositionally biased region" description="Low complexity" evidence="1">
    <location>
        <begin position="277"/>
        <end position="290"/>
    </location>
</feature>
<feature type="compositionally biased region" description="Basic residues" evidence="1">
    <location>
        <begin position="297"/>
        <end position="309"/>
    </location>
</feature>
<keyword evidence="4" id="KW-1185">Reference proteome</keyword>
<feature type="region of interest" description="Disordered" evidence="1">
    <location>
        <begin position="435"/>
        <end position="454"/>
    </location>
</feature>
<feature type="compositionally biased region" description="Acidic residues" evidence="1">
    <location>
        <begin position="889"/>
        <end position="903"/>
    </location>
</feature>
<feature type="transmembrane region" description="Helical" evidence="2">
    <location>
        <begin position="1308"/>
        <end position="1329"/>
    </location>
</feature>
<reference evidence="3 4" key="1">
    <citation type="submission" date="2023-01" db="EMBL/GenBank/DDBJ databases">
        <title>Analysis of 21 Apiospora genomes using comparative genomics revels a genus with tremendous synthesis potential of carbohydrate active enzymes and secondary metabolites.</title>
        <authorList>
            <person name="Sorensen T."/>
        </authorList>
    </citation>
    <scope>NUCLEOTIDE SEQUENCE [LARGE SCALE GENOMIC DNA]</scope>
    <source>
        <strain evidence="3 4">CBS 83171</strain>
    </source>
</reference>
<keyword evidence="2" id="KW-1133">Transmembrane helix</keyword>
<feature type="region of interest" description="Disordered" evidence="1">
    <location>
        <begin position="347"/>
        <end position="366"/>
    </location>
</feature>
<feature type="region of interest" description="Disordered" evidence="1">
    <location>
        <begin position="881"/>
        <end position="905"/>
    </location>
</feature>
<feature type="compositionally biased region" description="Acidic residues" evidence="1">
    <location>
        <begin position="436"/>
        <end position="454"/>
    </location>
</feature>
<accession>A0ABR1VLZ5</accession>
<feature type="region of interest" description="Disordered" evidence="1">
    <location>
        <begin position="217"/>
        <end position="236"/>
    </location>
</feature>
<feature type="compositionally biased region" description="Basic and acidic residues" evidence="1">
    <location>
        <begin position="490"/>
        <end position="503"/>
    </location>
</feature>
<sequence length="1330" mass="154401">MTSASESAVCQALNLSNGQACKEAATASNNLFCRFHAKQCYGLYKGYKRRNLKLDALSEQAPSYLQHADVPLANDDFEKVDDEGVLKDIHGHLFELYVLLGKVIDARKLHHKHFYPLTLDYGHQAYLDGLTNRRHVILRALERVEKRTAEVLYDKERWFDWVREVQEDDEMNREKEQKRVKAEAAMFRRHYQKVQTRLQAERQREEKRRQDAYLEAVYQERQASSSPDEEEDIEDWDPIEDGEDHQQYIDLIRHFLWLELLGDKIESSTSADPTNGAPAPASSSSAQPAPLVEGPAKKSKAKKKSKSKATKPDGNSQAKQLTGVDKTSDDKAENLGGQDMVLAMTANENNDKTYEPQKANVETESEMRTRLEFGVKRDFKGLEGPLVVGTLQNPFESIERIAPMTADEIADVIRDIREIKQLLFRRILLSHTALGDEPEEEDHEEEEEEEETLEEILMRQRRHGHLSDPYAMYDQFSKVLPSLEGSQPKDGSEPPPEEKDRKMKIQSMSRSGWLHFSIMAKDCQFKHALELCRNWDEFSELNFLCQWSYFPASNWVNAGSDKLISQLNELVSPQIPSSIRLRMLTMRQNFFPYFKDLTAMQRTHHNEVGNRQRGVRRQHSMVETRNVIVGHMKRNDSVTRRFIQYCILRAGELLIMVRDGKTGDVITSPNPDQLWTWREKHGVGRANKSEWTNILEVGPDYFFKVDMLRDFYLDFDDYYEVWIWDFVPGERPVILYNTIVEDLRKAARMTKLSDMYMNKEKFLRSITREEDTQRVRSIKPGEKVETMWDVVTDPSNKYAVWDEKGNQEIHDSGSHGGPSNQFYSEADAAEDMVLFPDELVSVKRNVPFKEISNPVTEMEVGNKTYLQFLTRRLKQYKPANKELKGSEYSSDDSESSSVDDMEDEKEHIWKLPPIWMVAEREAMSNDRSKEEKRLLQRIAMDLAQFKREQSFNHMFQTAEQREIMDRDRGIALKKRIHLGDLEPGAQEKYDVSQRMIEAIQKSEPARNTKEMFWFIVRTMDWLDVKAAYPGYNHDQHAPWPHSFIVQDLVQATACMAPLFSNIEAAGPITAFINSAAGSEFRETALFRPQERAQTIPDRRSRTGFLTRPKSFWNEWNAILEHCRSRHKWHVAEFPMEWSVAIRPIIAKLYRAGIIAPANVEPHPAIVPGYAIANTEPHRPGKLDLFVDYTDRDGAAQIKQGWDKGMLRPDQWPELLPLARAFAAKHGAQSRFAVLRLWSAPHFYPLMIGEQNRSLFMFLDPIGRSWQWKLIPKDFMVSEWSMYHATDLRVELLRRQLGPDRVQHRGEVVLFYIATFIASYHVLVSFWGNIW</sequence>
<dbReference type="EMBL" id="JAQQWM010000003">
    <property type="protein sequence ID" value="KAK8072268.1"/>
    <property type="molecule type" value="Genomic_DNA"/>
</dbReference>
<feature type="region of interest" description="Disordered" evidence="1">
    <location>
        <begin position="482"/>
        <end position="504"/>
    </location>
</feature>
<gene>
    <name evidence="3" type="ORF">PG996_005616</name>
</gene>
<proteinExistence type="predicted"/>
<evidence type="ECO:0000256" key="1">
    <source>
        <dbReference type="SAM" id="MobiDB-lite"/>
    </source>
</evidence>
<evidence type="ECO:0000313" key="3">
    <source>
        <dbReference type="EMBL" id="KAK8072268.1"/>
    </source>
</evidence>
<evidence type="ECO:0000313" key="4">
    <source>
        <dbReference type="Proteomes" id="UP001446871"/>
    </source>
</evidence>
<feature type="compositionally biased region" description="Acidic residues" evidence="1">
    <location>
        <begin position="227"/>
        <end position="236"/>
    </location>
</feature>
<protein>
    <submittedName>
        <fullName evidence="3">MFS allantoate transporter</fullName>
    </submittedName>
</protein>
<feature type="region of interest" description="Disordered" evidence="1">
    <location>
        <begin position="268"/>
        <end position="333"/>
    </location>
</feature>
<organism evidence="3 4">
    <name type="scientific">Apiospora saccharicola</name>
    <dbReference type="NCBI Taxonomy" id="335842"/>
    <lineage>
        <taxon>Eukaryota</taxon>
        <taxon>Fungi</taxon>
        <taxon>Dikarya</taxon>
        <taxon>Ascomycota</taxon>
        <taxon>Pezizomycotina</taxon>
        <taxon>Sordariomycetes</taxon>
        <taxon>Xylariomycetidae</taxon>
        <taxon>Amphisphaeriales</taxon>
        <taxon>Apiosporaceae</taxon>
        <taxon>Apiospora</taxon>
    </lineage>
</organism>
<comment type="caution">
    <text evidence="3">The sequence shown here is derived from an EMBL/GenBank/DDBJ whole genome shotgun (WGS) entry which is preliminary data.</text>
</comment>
<keyword evidence="2" id="KW-0472">Membrane</keyword>
<evidence type="ECO:0000256" key="2">
    <source>
        <dbReference type="SAM" id="Phobius"/>
    </source>
</evidence>